<evidence type="ECO:0000256" key="1">
    <source>
        <dbReference type="ARBA" id="ARBA00004141"/>
    </source>
</evidence>
<comment type="caution">
    <text evidence="9">The sequence shown here is derived from an EMBL/GenBank/DDBJ whole genome shotgun (WGS) entry which is preliminary data.</text>
</comment>
<evidence type="ECO:0000256" key="5">
    <source>
        <dbReference type="ARBA" id="ARBA00022989"/>
    </source>
</evidence>
<feature type="transmembrane region" description="Helical" evidence="8">
    <location>
        <begin position="417"/>
        <end position="441"/>
    </location>
</feature>
<feature type="transmembrane region" description="Helical" evidence="8">
    <location>
        <begin position="314"/>
        <end position="337"/>
    </location>
</feature>
<dbReference type="NCBIfam" id="TIGR00788">
    <property type="entry name" value="fbt"/>
    <property type="match status" value="1"/>
</dbReference>
<dbReference type="GO" id="GO:0016020">
    <property type="term" value="C:membrane"/>
    <property type="evidence" value="ECO:0007669"/>
    <property type="project" value="UniProtKB-SubCell"/>
</dbReference>
<feature type="transmembrane region" description="Helical" evidence="8">
    <location>
        <begin position="349"/>
        <end position="369"/>
    </location>
</feature>
<dbReference type="InterPro" id="IPR036259">
    <property type="entry name" value="MFS_trans_sf"/>
</dbReference>
<accession>A0AAW1QXV9</accession>
<keyword evidence="6 8" id="KW-0472">Membrane</keyword>
<keyword evidence="4 8" id="KW-0812">Transmembrane</keyword>
<feature type="transmembrane region" description="Helical" evidence="8">
    <location>
        <begin position="96"/>
        <end position="114"/>
    </location>
</feature>
<evidence type="ECO:0000256" key="8">
    <source>
        <dbReference type="SAM" id="Phobius"/>
    </source>
</evidence>
<comment type="similarity">
    <text evidence="2">Belongs to the major facilitator superfamily. Folate-biopterin transporter (TC 2.A.71) family.</text>
</comment>
<dbReference type="Pfam" id="PF03092">
    <property type="entry name" value="BT1"/>
    <property type="match status" value="1"/>
</dbReference>
<keyword evidence="5 8" id="KW-1133">Transmembrane helix</keyword>
<dbReference type="SUPFAM" id="SSF103473">
    <property type="entry name" value="MFS general substrate transporter"/>
    <property type="match status" value="1"/>
</dbReference>
<dbReference type="PANTHER" id="PTHR31585:SF0">
    <property type="entry name" value="FOLATE-BIOPTERIN TRANSPORTER 1, CHLOROPLASTIC"/>
    <property type="match status" value="1"/>
</dbReference>
<feature type="transmembrane region" description="Helical" evidence="8">
    <location>
        <begin position="272"/>
        <end position="294"/>
    </location>
</feature>
<reference evidence="9 10" key="1">
    <citation type="journal article" date="2024" name="Nat. Commun.">
        <title>Phylogenomics reveals the evolutionary origins of lichenization in chlorophyte algae.</title>
        <authorList>
            <person name="Puginier C."/>
            <person name="Libourel C."/>
            <person name="Otte J."/>
            <person name="Skaloud P."/>
            <person name="Haon M."/>
            <person name="Grisel S."/>
            <person name="Petersen M."/>
            <person name="Berrin J.G."/>
            <person name="Delaux P.M."/>
            <person name="Dal Grande F."/>
            <person name="Keller J."/>
        </authorList>
    </citation>
    <scope>NUCLEOTIDE SEQUENCE [LARGE SCALE GENOMIC DNA]</scope>
    <source>
        <strain evidence="9 10">SAG 245.80</strain>
    </source>
</reference>
<keyword evidence="10" id="KW-1185">Reference proteome</keyword>
<protein>
    <recommendedName>
        <fullName evidence="11">Biopterin transport-related protein BT1</fullName>
    </recommendedName>
</protein>
<proteinExistence type="inferred from homology"/>
<evidence type="ECO:0000256" key="6">
    <source>
        <dbReference type="ARBA" id="ARBA00023136"/>
    </source>
</evidence>
<comment type="subcellular location">
    <subcellularLocation>
        <location evidence="1">Membrane</location>
        <topology evidence="1">Multi-pass membrane protein</topology>
    </subcellularLocation>
</comment>
<dbReference type="EMBL" id="JALJOU010000068">
    <property type="protein sequence ID" value="KAK9826138.1"/>
    <property type="molecule type" value="Genomic_DNA"/>
</dbReference>
<evidence type="ECO:0000256" key="2">
    <source>
        <dbReference type="ARBA" id="ARBA00007015"/>
    </source>
</evidence>
<feature type="transmembrane region" description="Helical" evidence="8">
    <location>
        <begin position="381"/>
        <end position="405"/>
    </location>
</feature>
<dbReference type="InterPro" id="IPR004324">
    <property type="entry name" value="FBT"/>
</dbReference>
<dbReference type="PANTHER" id="PTHR31585">
    <property type="entry name" value="FOLATE-BIOPTERIN TRANSPORTER 1, CHLOROPLASTIC"/>
    <property type="match status" value="1"/>
</dbReference>
<evidence type="ECO:0000256" key="4">
    <source>
        <dbReference type="ARBA" id="ARBA00022692"/>
    </source>
</evidence>
<evidence type="ECO:0000256" key="7">
    <source>
        <dbReference type="SAM" id="MobiDB-lite"/>
    </source>
</evidence>
<name>A0AAW1QXV9_9CHLO</name>
<dbReference type="Gene3D" id="1.20.1250.20">
    <property type="entry name" value="MFS general substrate transporter like domains"/>
    <property type="match status" value="1"/>
</dbReference>
<organism evidence="9 10">
    <name type="scientific">Elliptochloris bilobata</name>
    <dbReference type="NCBI Taxonomy" id="381761"/>
    <lineage>
        <taxon>Eukaryota</taxon>
        <taxon>Viridiplantae</taxon>
        <taxon>Chlorophyta</taxon>
        <taxon>core chlorophytes</taxon>
        <taxon>Trebouxiophyceae</taxon>
        <taxon>Trebouxiophyceae incertae sedis</taxon>
        <taxon>Elliptochloris clade</taxon>
        <taxon>Elliptochloris</taxon>
    </lineage>
</organism>
<feature type="transmembrane region" description="Helical" evidence="8">
    <location>
        <begin position="453"/>
        <end position="471"/>
    </location>
</feature>
<evidence type="ECO:0000313" key="9">
    <source>
        <dbReference type="EMBL" id="KAK9826138.1"/>
    </source>
</evidence>
<dbReference type="Proteomes" id="UP001445335">
    <property type="component" value="Unassembled WGS sequence"/>
</dbReference>
<keyword evidence="3" id="KW-0813">Transport</keyword>
<dbReference type="InterPro" id="IPR039309">
    <property type="entry name" value="BT1"/>
</dbReference>
<feature type="region of interest" description="Disordered" evidence="7">
    <location>
        <begin position="213"/>
        <end position="238"/>
    </location>
</feature>
<evidence type="ECO:0000256" key="3">
    <source>
        <dbReference type="ARBA" id="ARBA00022448"/>
    </source>
</evidence>
<dbReference type="CDD" id="cd17484">
    <property type="entry name" value="MFS_FBT"/>
    <property type="match status" value="1"/>
</dbReference>
<sequence>MMQAILKQGRWPRDWKVLGLQPTPELLAVSVAYLVQGLKSQLASLAEQYYLKDLLLFSPAKAETWKVIAGLPWVVKPLYGFISDTIPILGMRRRPYLVACGLAGALSFALLGALPPTAGAALALMALGELAIAFSDVVIDGVVVERSRNESQATAGSLQSICWGSQAVGRLSSAYTSGWLIDKAGPRMALALMAIFPLAICLTAGLIREAPRITRPATPDEPAEAEAGTTRHGNEEGEGDALLAGASAGLRAAHGERERGGKGLVVHLVAQLRALGAALATPGIYLPALFLFAWTASPSAGGTMFYFYTNALKFSAEFIGRIALLDGFAQLIGVILYNKFLRKIQLRTLFFWLTLVGVAAGFTQLVLVTGLNRTLGLSDKLFVLVDSVLLTGLGRIMMMPSLVLAARICPEGVEATLYSALMSIANAAAGVGDLLGAGLTWALGITATRFDALPALVAICAVGGLLPLPLLRFVPHMSASQPAEIQL</sequence>
<evidence type="ECO:0008006" key="11">
    <source>
        <dbReference type="Google" id="ProtNLM"/>
    </source>
</evidence>
<dbReference type="AlphaFoldDB" id="A0AAW1QXV9"/>
<evidence type="ECO:0000313" key="10">
    <source>
        <dbReference type="Proteomes" id="UP001445335"/>
    </source>
</evidence>
<gene>
    <name evidence="9" type="ORF">WJX81_008063</name>
</gene>
<feature type="transmembrane region" description="Helical" evidence="8">
    <location>
        <begin position="187"/>
        <end position="207"/>
    </location>
</feature>